<organism evidence="8 9">
    <name type="scientific">Candidatus Magnetobacterium bavaricum</name>
    <dbReference type="NCBI Taxonomy" id="29290"/>
    <lineage>
        <taxon>Bacteria</taxon>
        <taxon>Pseudomonadati</taxon>
        <taxon>Nitrospirota</taxon>
        <taxon>Thermodesulfovibrionia</taxon>
        <taxon>Thermodesulfovibrionales</taxon>
        <taxon>Candidatus Magnetobacteriaceae</taxon>
        <taxon>Candidatus Magnetobacterium</taxon>
    </lineage>
</organism>
<dbReference type="PANTHER" id="PTHR23519:SF1">
    <property type="entry name" value="AUTOPHAGY-RELATED PROTEIN 22"/>
    <property type="match status" value="1"/>
</dbReference>
<comment type="subcellular location">
    <subcellularLocation>
        <location evidence="1">Endomembrane system</location>
        <topology evidence="1">Multi-pass membrane protein</topology>
    </subcellularLocation>
</comment>
<feature type="transmembrane region" description="Helical" evidence="6">
    <location>
        <begin position="226"/>
        <end position="246"/>
    </location>
</feature>
<dbReference type="InterPro" id="IPR036259">
    <property type="entry name" value="MFS_trans_sf"/>
</dbReference>
<evidence type="ECO:0000256" key="4">
    <source>
        <dbReference type="ARBA" id="ARBA00022989"/>
    </source>
</evidence>
<comment type="caution">
    <text evidence="8">The sequence shown here is derived from an EMBL/GenBank/DDBJ whole genome shotgun (WGS) entry which is preliminary data.</text>
</comment>
<dbReference type="SUPFAM" id="SSF103473">
    <property type="entry name" value="MFS general substrate transporter"/>
    <property type="match status" value="1"/>
</dbReference>
<dbReference type="PROSITE" id="PS50850">
    <property type="entry name" value="MFS"/>
    <property type="match status" value="1"/>
</dbReference>
<feature type="domain" description="Major facilitator superfamily (MFS) profile" evidence="7">
    <location>
        <begin position="1"/>
        <end position="401"/>
    </location>
</feature>
<evidence type="ECO:0000256" key="5">
    <source>
        <dbReference type="ARBA" id="ARBA00023136"/>
    </source>
</evidence>
<evidence type="ECO:0000256" key="6">
    <source>
        <dbReference type="SAM" id="Phobius"/>
    </source>
</evidence>
<evidence type="ECO:0000313" key="9">
    <source>
        <dbReference type="Proteomes" id="UP000033423"/>
    </source>
</evidence>
<dbReference type="Pfam" id="PF11700">
    <property type="entry name" value="ATG22"/>
    <property type="match status" value="2"/>
</dbReference>
<keyword evidence="4 6" id="KW-1133">Transmembrane helix</keyword>
<dbReference type="InterPro" id="IPR024671">
    <property type="entry name" value="Atg22-like"/>
</dbReference>
<keyword evidence="3 6" id="KW-0812">Transmembrane</keyword>
<dbReference type="PANTHER" id="PTHR23519">
    <property type="entry name" value="AUTOPHAGY-RELATED PROTEIN 22"/>
    <property type="match status" value="1"/>
</dbReference>
<evidence type="ECO:0000256" key="1">
    <source>
        <dbReference type="ARBA" id="ARBA00004127"/>
    </source>
</evidence>
<feature type="transmembrane region" description="Helical" evidence="6">
    <location>
        <begin position="139"/>
        <end position="162"/>
    </location>
</feature>
<sequence length="415" mass="45266">MKRAEILSWCLYDLASASYRAIIMTVVYPVYFVNMVVGNTDGSGDLWWGRVISMSMAIVAVTAPVIGAFADYGGLRKRFLAASTLTSVIAIAALYVVKPGMVFYGVLLVVIANIGFETAMVFYNAYLSDIADKPYHGRVSAWGFAAGYLGSLMSLGIAWPLVNAKALGPLWIATALFFLVFSLPAFIYLPADKKTDNLSGSIYKHLRGLANNFRELWQMSQLKKFMLAYFFYADGTNTVIAFSSIYAATTINIPNAQLIYLFLIVQVTAIVGAVVMAGPIDKWGGKKVIVISLIHWSCITISAYFITTKPAFFLLCAAAGLGLGTIQAASRTYFAGFIPHGRDSEFFGLYAMIGKTSAIIGPLLFGALSAYFKNQRPAIIAITLLFVVGLIFILMLKKQEHIPATKKSYPFKKAG</sequence>
<dbReference type="GO" id="GO:0022857">
    <property type="term" value="F:transmembrane transporter activity"/>
    <property type="evidence" value="ECO:0007669"/>
    <property type="project" value="InterPro"/>
</dbReference>
<keyword evidence="9" id="KW-1185">Reference proteome</keyword>
<reference evidence="8 9" key="1">
    <citation type="submission" date="2015-02" db="EMBL/GenBank/DDBJ databases">
        <title>Single-cell genomics of uncultivated deep-branching MTB reveals a conserved set of magnetosome genes.</title>
        <authorList>
            <person name="Kolinko S."/>
            <person name="Richter M."/>
            <person name="Glockner F.O."/>
            <person name="Brachmann A."/>
            <person name="Schuler D."/>
        </authorList>
    </citation>
    <scope>NUCLEOTIDE SEQUENCE [LARGE SCALE GENOMIC DNA]</scope>
    <source>
        <strain evidence="8">TM-1</strain>
    </source>
</reference>
<feature type="transmembrane region" description="Helical" evidence="6">
    <location>
        <begin position="312"/>
        <end position="334"/>
    </location>
</feature>
<dbReference type="InterPro" id="IPR020846">
    <property type="entry name" value="MFS_dom"/>
</dbReference>
<feature type="transmembrane region" description="Helical" evidence="6">
    <location>
        <begin position="79"/>
        <end position="97"/>
    </location>
</feature>
<dbReference type="EMBL" id="LACI01000090">
    <property type="protein sequence ID" value="KJU87624.1"/>
    <property type="molecule type" value="Genomic_DNA"/>
</dbReference>
<feature type="transmembrane region" description="Helical" evidence="6">
    <location>
        <begin position="288"/>
        <end position="306"/>
    </location>
</feature>
<dbReference type="Gene3D" id="1.20.1250.20">
    <property type="entry name" value="MFS general substrate transporter like domains"/>
    <property type="match status" value="2"/>
</dbReference>
<feature type="transmembrane region" description="Helical" evidence="6">
    <location>
        <begin position="258"/>
        <end position="276"/>
    </location>
</feature>
<accession>A0A0F3H074</accession>
<evidence type="ECO:0000256" key="3">
    <source>
        <dbReference type="ARBA" id="ARBA00022692"/>
    </source>
</evidence>
<feature type="transmembrane region" description="Helical" evidence="6">
    <location>
        <begin position="51"/>
        <end position="72"/>
    </location>
</feature>
<evidence type="ECO:0000256" key="2">
    <source>
        <dbReference type="ARBA" id="ARBA00022448"/>
    </source>
</evidence>
<dbReference type="InterPro" id="IPR050495">
    <property type="entry name" value="ATG22/LtaA_families"/>
</dbReference>
<proteinExistence type="predicted"/>
<feature type="transmembrane region" description="Helical" evidence="6">
    <location>
        <begin position="103"/>
        <end position="127"/>
    </location>
</feature>
<dbReference type="AlphaFoldDB" id="A0A0F3H074"/>
<protein>
    <submittedName>
        <fullName evidence="8">Major facilitator superfamily MFS_1</fullName>
    </submittedName>
</protein>
<name>A0A0F3H074_9BACT</name>
<feature type="transmembrane region" description="Helical" evidence="6">
    <location>
        <begin position="168"/>
        <end position="189"/>
    </location>
</feature>
<feature type="transmembrane region" description="Helical" evidence="6">
    <location>
        <begin position="378"/>
        <end position="396"/>
    </location>
</feature>
<keyword evidence="2" id="KW-0813">Transport</keyword>
<evidence type="ECO:0000313" key="8">
    <source>
        <dbReference type="EMBL" id="KJU87624.1"/>
    </source>
</evidence>
<dbReference type="InterPro" id="IPR001958">
    <property type="entry name" value="Tet-R_TetA/multi-R_MdtG-like"/>
</dbReference>
<keyword evidence="5 6" id="KW-0472">Membrane</keyword>
<gene>
    <name evidence="8" type="ORF">MBAV_000182</name>
</gene>
<dbReference type="GO" id="GO:0012505">
    <property type="term" value="C:endomembrane system"/>
    <property type="evidence" value="ECO:0007669"/>
    <property type="project" value="UniProtKB-SubCell"/>
</dbReference>
<dbReference type="Proteomes" id="UP000033423">
    <property type="component" value="Unassembled WGS sequence"/>
</dbReference>
<feature type="transmembrane region" description="Helical" evidence="6">
    <location>
        <begin position="346"/>
        <end position="372"/>
    </location>
</feature>
<evidence type="ECO:0000259" key="7">
    <source>
        <dbReference type="PROSITE" id="PS50850"/>
    </source>
</evidence>
<dbReference type="PRINTS" id="PR01035">
    <property type="entry name" value="TCRTETA"/>
</dbReference>